<evidence type="ECO:0000256" key="2">
    <source>
        <dbReference type="SAM" id="MobiDB-lite"/>
    </source>
</evidence>
<feature type="compositionally biased region" description="Low complexity" evidence="2">
    <location>
        <begin position="84"/>
        <end position="103"/>
    </location>
</feature>
<keyword evidence="4" id="KW-1185">Reference proteome</keyword>
<keyword evidence="1" id="KW-0175">Coiled coil</keyword>
<accession>A0AAJ0DUF4</accession>
<evidence type="ECO:0000313" key="3">
    <source>
        <dbReference type="EMBL" id="KAK1513524.1"/>
    </source>
</evidence>
<dbReference type="RefSeq" id="XP_060307094.1">
    <property type="nucleotide sequence ID" value="XM_060462609.1"/>
</dbReference>
<reference evidence="3 4" key="1">
    <citation type="submission" date="2016-10" db="EMBL/GenBank/DDBJ databases">
        <title>The genome sequence of Colletotrichum fioriniae PJ7.</title>
        <authorList>
            <person name="Baroncelli R."/>
        </authorList>
    </citation>
    <scope>NUCLEOTIDE SEQUENCE [LARGE SCALE GENOMIC DNA]</scope>
    <source>
        <strain evidence="3 4">IMI 309622</strain>
    </source>
</reference>
<evidence type="ECO:0000256" key="1">
    <source>
        <dbReference type="SAM" id="Coils"/>
    </source>
</evidence>
<gene>
    <name evidence="3" type="ORF">CCOS01_14466</name>
</gene>
<feature type="compositionally biased region" description="Basic and acidic residues" evidence="2">
    <location>
        <begin position="106"/>
        <end position="116"/>
    </location>
</feature>
<comment type="caution">
    <text evidence="3">The sequence shown here is derived from an EMBL/GenBank/DDBJ whole genome shotgun (WGS) entry which is preliminary data.</text>
</comment>
<protein>
    <submittedName>
        <fullName evidence="3">Uncharacterized protein</fullName>
    </submittedName>
</protein>
<dbReference type="Proteomes" id="UP001240678">
    <property type="component" value="Unassembled WGS sequence"/>
</dbReference>
<sequence>MARMKSVAEAAAALVTELEAELDAELEAELEAETVPEVVPETVPVEVPEEAVELALATDVPVRGSSKGNLAGRCHTEDRGGINSTSLASEGAATTAARSGSALISRNERQSSENRTAEALASNDSSVSLWELLELEEADEPVEVVLPLLVGEVVVVDKLLEPLELLELLDEDVVVELDEALAVEVMLVVVEWLEVPVLELLEDEEVVDVGLVVVPVLLELLDDVVVVVPLLVEDVEVVEVDVGLVVVVVVVEDEDEEEDEDDEEEEVVVVVVVVVRLVEEEELEEVDVVEVVVVVLATTLKWISPFVPPQFSVEVLSPGQSVLQLLSEVVATEGVPPQPQVNTLAADS</sequence>
<proteinExistence type="predicted"/>
<feature type="region of interest" description="Disordered" evidence="2">
    <location>
        <begin position="67"/>
        <end position="120"/>
    </location>
</feature>
<name>A0AAJ0DUF4_9PEZI</name>
<evidence type="ECO:0000313" key="4">
    <source>
        <dbReference type="Proteomes" id="UP001240678"/>
    </source>
</evidence>
<dbReference type="GeneID" id="85346156"/>
<organism evidence="3 4">
    <name type="scientific">Colletotrichum costaricense</name>
    <dbReference type="NCBI Taxonomy" id="1209916"/>
    <lineage>
        <taxon>Eukaryota</taxon>
        <taxon>Fungi</taxon>
        <taxon>Dikarya</taxon>
        <taxon>Ascomycota</taxon>
        <taxon>Pezizomycotina</taxon>
        <taxon>Sordariomycetes</taxon>
        <taxon>Hypocreomycetidae</taxon>
        <taxon>Glomerellales</taxon>
        <taxon>Glomerellaceae</taxon>
        <taxon>Colletotrichum</taxon>
        <taxon>Colletotrichum acutatum species complex</taxon>
    </lineage>
</organism>
<dbReference type="EMBL" id="MOOE01000020">
    <property type="protein sequence ID" value="KAK1513524.1"/>
    <property type="molecule type" value="Genomic_DNA"/>
</dbReference>
<dbReference type="AlphaFoldDB" id="A0AAJ0DUF4"/>
<feature type="coiled-coil region" evidence="1">
    <location>
        <begin position="1"/>
        <end position="28"/>
    </location>
</feature>